<dbReference type="GO" id="GO:0005509">
    <property type="term" value="F:calcium ion binding"/>
    <property type="evidence" value="ECO:0007669"/>
    <property type="project" value="InterPro"/>
</dbReference>
<feature type="compositionally biased region" description="Pro residues" evidence="9">
    <location>
        <begin position="665"/>
        <end position="698"/>
    </location>
</feature>
<feature type="compositionally biased region" description="Basic and acidic residues" evidence="9">
    <location>
        <begin position="709"/>
        <end position="721"/>
    </location>
</feature>
<feature type="compositionally biased region" description="Polar residues" evidence="9">
    <location>
        <begin position="571"/>
        <end position="581"/>
    </location>
</feature>
<feature type="compositionally biased region" description="Low complexity" evidence="9">
    <location>
        <begin position="651"/>
        <end position="664"/>
    </location>
</feature>
<dbReference type="FunFam" id="1.50.10.10:FF:000015">
    <property type="entry name" value="alpha-1,2-Mannosidase"/>
    <property type="match status" value="1"/>
</dbReference>
<accession>A0A5E4ML39</accession>
<feature type="compositionally biased region" description="Basic and acidic residues" evidence="9">
    <location>
        <begin position="743"/>
        <end position="793"/>
    </location>
</feature>
<dbReference type="EMBL" id="CABPRJ010000522">
    <property type="protein sequence ID" value="VVC30556.1"/>
    <property type="molecule type" value="Genomic_DNA"/>
</dbReference>
<keyword evidence="10" id="KW-0732">Signal</keyword>
<dbReference type="GO" id="GO:0044322">
    <property type="term" value="C:endoplasmic reticulum quality control compartment"/>
    <property type="evidence" value="ECO:0007669"/>
    <property type="project" value="GOC"/>
</dbReference>
<keyword evidence="3" id="KW-0256">Endoplasmic reticulum</keyword>
<comment type="similarity">
    <text evidence="2 8">Belongs to the glycosyl hydrolase 47 family.</text>
</comment>
<dbReference type="GO" id="GO:0004571">
    <property type="term" value="F:mannosyl-oligosaccharide 1,2-alpha-mannosidase activity"/>
    <property type="evidence" value="ECO:0007669"/>
    <property type="project" value="InterPro"/>
</dbReference>
<evidence type="ECO:0000256" key="8">
    <source>
        <dbReference type="RuleBase" id="RU361193"/>
    </source>
</evidence>
<name>A0A5E4ML39_9HEMI</name>
<dbReference type="Pfam" id="PF01532">
    <property type="entry name" value="Glyco_hydro_47"/>
    <property type="match status" value="1"/>
</dbReference>
<sequence length="857" mass="96242">MKFYFCFLMTLAMLLRHGSNVRHYDRHHLKLLRSEVKEMFEHAYHGYMKYAYPYDELRPLTCDGVDTWGSYSLSLIDALDTLVVMGLHEEFNKAVEYIKHNVSFDADINVSVFETNIRVVGGLLSAHMLSHRATTDLEMGWPCNGPLLRMAEDVARRLLPAFNTPTGMPYGTVNLRSGVPDGETTVTCTAGVGTFILEFGTLSRLTGDSVFEQVALKALHSLFNHRSKIGLMGNHLDVASGQWIAHDSGIGGGIDSYFEYLVKGSLLFNLPHLRSMFDELRKPIDKYSATSTGWYFWVNMQKGQVTMPIYQSLESYWPGLLSLIGDIDNAMKSMSNYHNVLKIYGFIPEVYNIVNQEAARDSFPLRPELVESAMYLYKATNGDPYILDIGSDILRSIQHSSRTRCGYATIKSCKKHTLQNRMESFFLAETTKYLYLLFDPDNFIHNDGRQGKIWHTAGGRECVIDGGGYIFNTEAHPIDPGVLYCCYTPSNSDWSHVQRPKYQHFVKSSIAADRKRQLSNRRTTSSVKAVKNFHSMSGHRFIMDETTMYWTQQSATDDQRPQFKNDHRKPSTTNGPSTFQPALSLPPIPPPLSLSLSPPPPSLSLSLPPPSLSLPLPPPSLSLPPPPPSLSPPPLLSSPSPPSPLLPQSPPLSSLSQSPPLQSLPQPPPLQSLPQPPPLHSLPQPPPLQSLPQPPPLQSLPLLSIYQIDDQHDQRPDDCEKQQFVPTRLNTAGEAMPVSGAVDPDHDLGQQKGQAYKDDDGDSMERLSATDRSTRHDNDFDRWPTKIRFRETNTDNDENDIWGTSARRRTEDGDDEDQDNEDSEAAIDDQNDGVEYDSGYNLLTCRSTNNFYINIHW</sequence>
<keyword evidence="8" id="KW-0326">Glycosidase</keyword>
<evidence type="ECO:0000313" key="11">
    <source>
        <dbReference type="EMBL" id="VVC30556.1"/>
    </source>
</evidence>
<organism evidence="11 12">
    <name type="scientific">Cinara cedri</name>
    <dbReference type="NCBI Taxonomy" id="506608"/>
    <lineage>
        <taxon>Eukaryota</taxon>
        <taxon>Metazoa</taxon>
        <taxon>Ecdysozoa</taxon>
        <taxon>Arthropoda</taxon>
        <taxon>Hexapoda</taxon>
        <taxon>Insecta</taxon>
        <taxon>Pterygota</taxon>
        <taxon>Neoptera</taxon>
        <taxon>Paraneoptera</taxon>
        <taxon>Hemiptera</taxon>
        <taxon>Sternorrhyncha</taxon>
        <taxon>Aphidomorpha</taxon>
        <taxon>Aphidoidea</taxon>
        <taxon>Aphididae</taxon>
        <taxon>Lachninae</taxon>
        <taxon>Cinara</taxon>
    </lineage>
</organism>
<comment type="cofactor">
    <cofactor evidence="7">
        <name>Ca(2+)</name>
        <dbReference type="ChEBI" id="CHEBI:29108"/>
    </cofactor>
</comment>
<comment type="subcellular location">
    <subcellularLocation>
        <location evidence="1">Endoplasmic reticulum</location>
    </subcellularLocation>
</comment>
<dbReference type="SUPFAM" id="SSF48225">
    <property type="entry name" value="Seven-hairpin glycosidases"/>
    <property type="match status" value="1"/>
</dbReference>
<keyword evidence="7" id="KW-0479">Metal-binding</keyword>
<evidence type="ECO:0000256" key="1">
    <source>
        <dbReference type="ARBA" id="ARBA00004240"/>
    </source>
</evidence>
<dbReference type="AlphaFoldDB" id="A0A5E4ML39"/>
<dbReference type="Proteomes" id="UP000325440">
    <property type="component" value="Unassembled WGS sequence"/>
</dbReference>
<dbReference type="InterPro" id="IPR012341">
    <property type="entry name" value="6hp_glycosidase-like_sf"/>
</dbReference>
<evidence type="ECO:0000256" key="4">
    <source>
        <dbReference type="ARBA" id="ARBA00023180"/>
    </source>
</evidence>
<evidence type="ECO:0000256" key="5">
    <source>
        <dbReference type="ARBA" id="ARBA00054385"/>
    </source>
</evidence>
<keyword evidence="12" id="KW-1185">Reference proteome</keyword>
<evidence type="ECO:0000256" key="7">
    <source>
        <dbReference type="PIRSR" id="PIRSR601382-2"/>
    </source>
</evidence>
<evidence type="ECO:0000256" key="9">
    <source>
        <dbReference type="SAM" id="MobiDB-lite"/>
    </source>
</evidence>
<proteinExistence type="inferred from homology"/>
<keyword evidence="4" id="KW-0325">Glycoprotein</keyword>
<evidence type="ECO:0000256" key="2">
    <source>
        <dbReference type="ARBA" id="ARBA00007658"/>
    </source>
</evidence>
<reference evidence="11 12" key="1">
    <citation type="submission" date="2019-08" db="EMBL/GenBank/DDBJ databases">
        <authorList>
            <person name="Alioto T."/>
            <person name="Alioto T."/>
            <person name="Gomez Garrido J."/>
        </authorList>
    </citation>
    <scope>NUCLEOTIDE SEQUENCE [LARGE SCALE GENOMIC DNA]</scope>
</reference>
<feature type="active site" evidence="6">
    <location>
        <position position="255"/>
    </location>
</feature>
<dbReference type="EC" id="3.2.1.-" evidence="8"/>
<keyword evidence="8 11" id="KW-0378">Hydrolase</keyword>
<feature type="compositionally biased region" description="Pro residues" evidence="9">
    <location>
        <begin position="584"/>
        <end position="650"/>
    </location>
</feature>
<evidence type="ECO:0000256" key="10">
    <source>
        <dbReference type="SAM" id="SignalP"/>
    </source>
</evidence>
<gene>
    <name evidence="11" type="ORF">CINCED_3A022302</name>
</gene>
<dbReference type="PANTHER" id="PTHR45679:SF6">
    <property type="entry name" value="ER DEGRADATION-ENHANCING ALPHA-MANNOSIDASE-LIKE PROTEIN 2"/>
    <property type="match status" value="1"/>
</dbReference>
<protein>
    <recommendedName>
        <fullName evidence="8">alpha-1,2-Mannosidase</fullName>
        <ecNumber evidence="8">3.2.1.-</ecNumber>
    </recommendedName>
</protein>
<feature type="signal peptide" evidence="10">
    <location>
        <begin position="1"/>
        <end position="20"/>
    </location>
</feature>
<feature type="region of interest" description="Disordered" evidence="9">
    <location>
        <begin position="552"/>
        <end position="836"/>
    </location>
</feature>
<comment type="function">
    <text evidence="5">Involved in the endoplasmic reticulum-associated degradation (ERAD) pathway that targets misfolded glycoproteins for degradation in an N-glycan-dependent manner. May initiate ERAD by promoting the first mannose trimming step of ERAD substrates, from Man9GlcNAc2 to Man8GlcNAc2. Seems to recognize and bind to exposed hydrophobic regions in target proteins.</text>
</comment>
<feature type="active site" evidence="6">
    <location>
        <position position="368"/>
    </location>
</feature>
<feature type="compositionally biased region" description="Acidic residues" evidence="9">
    <location>
        <begin position="812"/>
        <end position="835"/>
    </location>
</feature>
<dbReference type="InterPro" id="IPR001382">
    <property type="entry name" value="Glyco_hydro_47"/>
</dbReference>
<dbReference type="GO" id="GO:1904154">
    <property type="term" value="P:positive regulation of retrograde protein transport, ER to cytosol"/>
    <property type="evidence" value="ECO:0007669"/>
    <property type="project" value="UniProtKB-ARBA"/>
</dbReference>
<feature type="chain" id="PRO_5022911484" description="alpha-1,2-Mannosidase" evidence="10">
    <location>
        <begin position="21"/>
        <end position="857"/>
    </location>
</feature>
<evidence type="ECO:0000256" key="6">
    <source>
        <dbReference type="PIRSR" id="PIRSR601382-1"/>
    </source>
</evidence>
<feature type="binding site" evidence="7">
    <location>
        <position position="473"/>
    </location>
    <ligand>
        <name>Ca(2+)</name>
        <dbReference type="ChEBI" id="CHEBI:29108"/>
    </ligand>
</feature>
<dbReference type="PANTHER" id="PTHR45679">
    <property type="entry name" value="ER DEGRADATION-ENHANCING ALPHA-MANNOSIDASE-LIKE PROTEIN 2"/>
    <property type="match status" value="1"/>
</dbReference>
<feature type="compositionally biased region" description="Basic and acidic residues" evidence="9">
    <location>
        <begin position="557"/>
        <end position="569"/>
    </location>
</feature>
<dbReference type="PRINTS" id="PR00747">
    <property type="entry name" value="GLYHDRLASE47"/>
</dbReference>
<evidence type="ECO:0000313" key="12">
    <source>
        <dbReference type="Proteomes" id="UP000325440"/>
    </source>
</evidence>
<dbReference type="GO" id="GO:0016020">
    <property type="term" value="C:membrane"/>
    <property type="evidence" value="ECO:0007669"/>
    <property type="project" value="InterPro"/>
</dbReference>
<feature type="active site" description="Proton donor" evidence="6">
    <location>
        <position position="114"/>
    </location>
</feature>
<dbReference type="Gene3D" id="1.50.10.10">
    <property type="match status" value="1"/>
</dbReference>
<evidence type="ECO:0000256" key="3">
    <source>
        <dbReference type="ARBA" id="ARBA00022824"/>
    </source>
</evidence>
<keyword evidence="7" id="KW-0106">Calcium</keyword>
<dbReference type="InterPro" id="IPR044674">
    <property type="entry name" value="EDEM1/2/3"/>
</dbReference>
<dbReference type="GO" id="GO:1904380">
    <property type="term" value="P:endoplasmic reticulum mannose trimming"/>
    <property type="evidence" value="ECO:0007669"/>
    <property type="project" value="InterPro"/>
</dbReference>
<feature type="active site" description="Proton donor" evidence="6">
    <location>
        <position position="349"/>
    </location>
</feature>
<dbReference type="OrthoDB" id="8118055at2759"/>
<dbReference type="GO" id="GO:0005975">
    <property type="term" value="P:carbohydrate metabolic process"/>
    <property type="evidence" value="ECO:0007669"/>
    <property type="project" value="InterPro"/>
</dbReference>
<dbReference type="InterPro" id="IPR036026">
    <property type="entry name" value="Seven-hairpin_glycosidases"/>
</dbReference>